<evidence type="ECO:0000313" key="1">
    <source>
        <dbReference type="EMBL" id="KAL0932572.1"/>
    </source>
</evidence>
<protein>
    <submittedName>
        <fullName evidence="1">Uncharacterized protein</fullName>
    </submittedName>
</protein>
<comment type="caution">
    <text evidence="1">The sequence shown here is derived from an EMBL/GenBank/DDBJ whole genome shotgun (WGS) entry which is preliminary data.</text>
</comment>
<dbReference type="Proteomes" id="UP000805649">
    <property type="component" value="Unassembled WGS sequence"/>
</dbReference>
<reference evidence="1 2" key="1">
    <citation type="journal article" date="2020" name="Phytopathology">
        <title>Genome Sequence Resources of Colletotrichum truncatum, C. plurivorum, C. musicola, and C. sojae: Four Species Pathogenic to Soybean (Glycine max).</title>
        <authorList>
            <person name="Rogerio F."/>
            <person name="Boufleur T.R."/>
            <person name="Ciampi-Guillardi M."/>
            <person name="Sukno S.A."/>
            <person name="Thon M.R."/>
            <person name="Massola Junior N.S."/>
            <person name="Baroncelli R."/>
        </authorList>
    </citation>
    <scope>NUCLEOTIDE SEQUENCE [LARGE SCALE GENOMIC DNA]</scope>
    <source>
        <strain evidence="1 2">CMES1059</strain>
    </source>
</reference>
<dbReference type="EMBL" id="VUJX02000008">
    <property type="protein sequence ID" value="KAL0932572.1"/>
    <property type="molecule type" value="Genomic_DNA"/>
</dbReference>
<evidence type="ECO:0000313" key="2">
    <source>
        <dbReference type="Proteomes" id="UP000805649"/>
    </source>
</evidence>
<proteinExistence type="predicted"/>
<name>A0ACC3YL90_COLTU</name>
<sequence length="472" mass="54035">MEPQTPQSPLQRLPLHLVANILVQLDTIQQLGLLVLHHRVFYDALTDSTQTVAGSIITRQAPQNALPFAIALVESTRIDPSDHDAVRELLARLEADILKYHSTGVILSASHYTISEFAYLSRNLSALGILRNDMIAEALPIFNRRFDVEHSSSTTEQEDFRINRAFLRYQLMCNLFCLPSTVGGPLAKAERTQFFFSKYSPWVNTQMLCVYAYIERKVSEAFDDVAAHNVEHGAMRIPWQRHAAVNRQIQWHASRGLPFLASILSAKTYEERLEIMPIFPKKNRFRKLDPVNQLMLMVPEDGLSKPLSVTDPWLELGSCSAAMLHKLAGPLDGEQDAPGSTPYNLWVDGHSHIWVARHALFPQERHNMDSAYVMWDLDAPASDLEGKCHEAYGRVASYKRASTKWTESELTRSEKQRSYIYDCGGRGYWPRRQSQEEEFDFGRIYGLSDQQKEDLVAKFRMEIEMGIDDRWY</sequence>
<gene>
    <name evidence="1" type="ORF">CTRU02_211535</name>
</gene>
<keyword evidence="2" id="KW-1185">Reference proteome</keyword>
<accession>A0ACC3YL90</accession>
<organism evidence="1 2">
    <name type="scientific">Colletotrichum truncatum</name>
    <name type="common">Anthracnose fungus</name>
    <name type="synonym">Colletotrichum capsici</name>
    <dbReference type="NCBI Taxonomy" id="5467"/>
    <lineage>
        <taxon>Eukaryota</taxon>
        <taxon>Fungi</taxon>
        <taxon>Dikarya</taxon>
        <taxon>Ascomycota</taxon>
        <taxon>Pezizomycotina</taxon>
        <taxon>Sordariomycetes</taxon>
        <taxon>Hypocreomycetidae</taxon>
        <taxon>Glomerellales</taxon>
        <taxon>Glomerellaceae</taxon>
        <taxon>Colletotrichum</taxon>
        <taxon>Colletotrichum truncatum species complex</taxon>
    </lineage>
</organism>